<dbReference type="Pfam" id="PF01266">
    <property type="entry name" value="DAO"/>
    <property type="match status" value="1"/>
</dbReference>
<comment type="cofactor">
    <cofactor evidence="1">
        <name>FAD</name>
        <dbReference type="ChEBI" id="CHEBI:57692"/>
    </cofactor>
</comment>
<evidence type="ECO:0000256" key="1">
    <source>
        <dbReference type="ARBA" id="ARBA00001974"/>
    </source>
</evidence>
<organism evidence="9">
    <name type="scientific">hydrothermal vent metagenome</name>
    <dbReference type="NCBI Taxonomy" id="652676"/>
    <lineage>
        <taxon>unclassified sequences</taxon>
        <taxon>metagenomes</taxon>
        <taxon>ecological metagenomes</taxon>
    </lineage>
</organism>
<dbReference type="InterPro" id="IPR006076">
    <property type="entry name" value="FAD-dep_OxRdtase"/>
</dbReference>
<comment type="similarity">
    <text evidence="2">Belongs to the FAD-dependent glycerol-3-phosphate dehydrogenase family.</text>
</comment>
<gene>
    <name evidence="9" type="ORF">MNBD_NITROSPIRAE01-1577</name>
</gene>
<keyword evidence="6" id="KW-0560">Oxidoreductase</keyword>
<evidence type="ECO:0000256" key="2">
    <source>
        <dbReference type="ARBA" id="ARBA00007330"/>
    </source>
</evidence>
<dbReference type="PRINTS" id="PR01001">
    <property type="entry name" value="FADG3PDH"/>
</dbReference>
<dbReference type="GO" id="GO:0004368">
    <property type="term" value="F:glycerol-3-phosphate dehydrogenase (quinone) activity"/>
    <property type="evidence" value="ECO:0007669"/>
    <property type="project" value="InterPro"/>
</dbReference>
<feature type="domain" description="FAD dependent oxidoreductase" evidence="7">
    <location>
        <begin position="15"/>
        <end position="397"/>
    </location>
</feature>
<sequence length="554" mass="62068">MGLRDFDTLQTKHFDIVVVGGGIYGATMAWEAASRGLSVALFEKQDFGHATSANSLKMIHGGIRYLQQLDLKRLRESVRERRTLLRIAPHLVTPIQCLFPTQNTLTENRVTVEAAFQLYNCLSWDRNQEIDPGRHIPCAGTMNRKKVREMIPALEKLHCSGAGYWYDAQAHNTERLILSFVCSARSEGASTFNYAPVKTLLKKDAKVKGVVVCDGLSNKSYEIQTDSVIDCTGPWSKWHSEINDKIAKPVFAKAVNLVVKKSFFPCAVALKTRHKSENASSSRQLFIAPWKNQSLIGTWYFPPEDSAEHVSSTERELDECLQQANSLLPGMKIDRGDITAVHAGLLPAEAENHTAEPRLKNKAHIVDASKQSGPQGLFLVQGIKFTTARAVAESTIDLVCHRQGKRVKKSETDSRPLYGGKLGQVAPYYQSKKKYYSDRLEVKKITHLIDNYGTNIDVIMAYIEQDASLGQWVPGTTEVLIAELVFVLEHEMLVTLSDLLFRRIDLGAFAMPNQKTIAFCADFLGKRLHWDEDKQLENINTLIASYPPLHQSSH</sequence>
<dbReference type="InterPro" id="IPR031656">
    <property type="entry name" value="DAO_C"/>
</dbReference>
<dbReference type="Gene3D" id="1.10.8.870">
    <property type="entry name" value="Alpha-glycerophosphate oxidase, cap domain"/>
    <property type="match status" value="1"/>
</dbReference>
<keyword evidence="5" id="KW-0274">FAD</keyword>
<evidence type="ECO:0008006" key="10">
    <source>
        <dbReference type="Google" id="ProtNLM"/>
    </source>
</evidence>
<dbReference type="PANTHER" id="PTHR11985">
    <property type="entry name" value="GLYCEROL-3-PHOSPHATE DEHYDROGENASE"/>
    <property type="match status" value="1"/>
</dbReference>
<feature type="domain" description="Alpha-glycerophosphate oxidase C-terminal" evidence="8">
    <location>
        <begin position="410"/>
        <end position="534"/>
    </location>
</feature>
<evidence type="ECO:0000313" key="9">
    <source>
        <dbReference type="EMBL" id="VAX28309.1"/>
    </source>
</evidence>
<name>A0A3B1CDJ4_9ZZZZ</name>
<dbReference type="SUPFAM" id="SSF51905">
    <property type="entry name" value="FAD/NAD(P)-binding domain"/>
    <property type="match status" value="1"/>
</dbReference>
<protein>
    <recommendedName>
        <fullName evidence="10">Glycerol-3-phosphate dehydrogenase</fullName>
    </recommendedName>
</protein>
<evidence type="ECO:0000256" key="6">
    <source>
        <dbReference type="ARBA" id="ARBA00023002"/>
    </source>
</evidence>
<dbReference type="Pfam" id="PF16901">
    <property type="entry name" value="DAO_C"/>
    <property type="match status" value="1"/>
</dbReference>
<dbReference type="Gene3D" id="3.50.50.60">
    <property type="entry name" value="FAD/NAD(P)-binding domain"/>
    <property type="match status" value="1"/>
</dbReference>
<dbReference type="Gene3D" id="3.30.9.10">
    <property type="entry name" value="D-Amino Acid Oxidase, subunit A, domain 2"/>
    <property type="match status" value="1"/>
</dbReference>
<evidence type="ECO:0000256" key="4">
    <source>
        <dbReference type="ARBA" id="ARBA00022798"/>
    </source>
</evidence>
<dbReference type="AlphaFoldDB" id="A0A3B1CDJ4"/>
<reference evidence="9" key="1">
    <citation type="submission" date="2018-06" db="EMBL/GenBank/DDBJ databases">
        <authorList>
            <person name="Zhirakovskaya E."/>
        </authorList>
    </citation>
    <scope>NUCLEOTIDE SEQUENCE</scope>
</reference>
<keyword evidence="3" id="KW-0285">Flavoprotein</keyword>
<evidence type="ECO:0000256" key="3">
    <source>
        <dbReference type="ARBA" id="ARBA00022630"/>
    </source>
</evidence>
<accession>A0A3B1CDJ4</accession>
<evidence type="ECO:0000259" key="8">
    <source>
        <dbReference type="Pfam" id="PF16901"/>
    </source>
</evidence>
<evidence type="ECO:0000256" key="5">
    <source>
        <dbReference type="ARBA" id="ARBA00022827"/>
    </source>
</evidence>
<dbReference type="PANTHER" id="PTHR11985:SF35">
    <property type="entry name" value="ANAEROBIC GLYCEROL-3-PHOSPHATE DEHYDROGENASE SUBUNIT A"/>
    <property type="match status" value="1"/>
</dbReference>
<dbReference type="InterPro" id="IPR036188">
    <property type="entry name" value="FAD/NAD-bd_sf"/>
</dbReference>
<dbReference type="InterPro" id="IPR038299">
    <property type="entry name" value="DAO_C_sf"/>
</dbReference>
<evidence type="ECO:0000259" key="7">
    <source>
        <dbReference type="Pfam" id="PF01266"/>
    </source>
</evidence>
<dbReference type="InterPro" id="IPR000447">
    <property type="entry name" value="G3P_DH_FAD-dep"/>
</dbReference>
<dbReference type="GO" id="GO:0046168">
    <property type="term" value="P:glycerol-3-phosphate catabolic process"/>
    <property type="evidence" value="ECO:0007669"/>
    <property type="project" value="TreeGrafter"/>
</dbReference>
<dbReference type="GO" id="GO:0006071">
    <property type="term" value="P:glycerol metabolic process"/>
    <property type="evidence" value="ECO:0007669"/>
    <property type="project" value="UniProtKB-KW"/>
</dbReference>
<keyword evidence="4" id="KW-0319">Glycerol metabolism</keyword>
<dbReference type="EMBL" id="UOGF01000037">
    <property type="protein sequence ID" value="VAX28309.1"/>
    <property type="molecule type" value="Genomic_DNA"/>
</dbReference>
<proteinExistence type="inferred from homology"/>